<reference evidence="2 3" key="1">
    <citation type="journal article" date="2020" name="Microb. Genom.">
        <title>Genetic diversity of clinical and environmental Mucorales isolates obtained from an investigation of mucormycosis cases among solid organ transplant recipients.</title>
        <authorList>
            <person name="Nguyen M.H."/>
            <person name="Kaul D."/>
            <person name="Muto C."/>
            <person name="Cheng S.J."/>
            <person name="Richter R.A."/>
            <person name="Bruno V.M."/>
            <person name="Liu G."/>
            <person name="Beyhan S."/>
            <person name="Sundermann A.J."/>
            <person name="Mounaud S."/>
            <person name="Pasculle A.W."/>
            <person name="Nierman W.C."/>
            <person name="Driscoll E."/>
            <person name="Cumbie R."/>
            <person name="Clancy C.J."/>
            <person name="Dupont C.L."/>
        </authorList>
    </citation>
    <scope>NUCLEOTIDE SEQUENCE [LARGE SCALE GENOMIC DNA]</scope>
    <source>
        <strain evidence="2 3">GL24</strain>
    </source>
</reference>
<dbReference type="AlphaFoldDB" id="A0A9P6XVH7"/>
<dbReference type="EMBL" id="JAANIU010009267">
    <property type="protein sequence ID" value="KAG1533445.1"/>
    <property type="molecule type" value="Genomic_DNA"/>
</dbReference>
<gene>
    <name evidence="2" type="ORF">G6F50_015872</name>
</gene>
<protein>
    <submittedName>
        <fullName evidence="2">Uncharacterized protein</fullName>
    </submittedName>
</protein>
<feature type="region of interest" description="Disordered" evidence="1">
    <location>
        <begin position="60"/>
        <end position="81"/>
    </location>
</feature>
<name>A0A9P6XVH7_9FUNG</name>
<comment type="caution">
    <text evidence="2">The sequence shown here is derived from an EMBL/GenBank/DDBJ whole genome shotgun (WGS) entry which is preliminary data.</text>
</comment>
<evidence type="ECO:0000313" key="3">
    <source>
        <dbReference type="Proteomes" id="UP000740926"/>
    </source>
</evidence>
<accession>A0A9P6XVH7</accession>
<feature type="compositionally biased region" description="Basic and acidic residues" evidence="1">
    <location>
        <begin position="66"/>
        <end position="81"/>
    </location>
</feature>
<evidence type="ECO:0000313" key="2">
    <source>
        <dbReference type="EMBL" id="KAG1533445.1"/>
    </source>
</evidence>
<proteinExistence type="predicted"/>
<evidence type="ECO:0000256" key="1">
    <source>
        <dbReference type="SAM" id="MobiDB-lite"/>
    </source>
</evidence>
<dbReference type="Proteomes" id="UP000740926">
    <property type="component" value="Unassembled WGS sequence"/>
</dbReference>
<organism evidence="2 3">
    <name type="scientific">Rhizopus delemar</name>
    <dbReference type="NCBI Taxonomy" id="936053"/>
    <lineage>
        <taxon>Eukaryota</taxon>
        <taxon>Fungi</taxon>
        <taxon>Fungi incertae sedis</taxon>
        <taxon>Mucoromycota</taxon>
        <taxon>Mucoromycotina</taxon>
        <taxon>Mucoromycetes</taxon>
        <taxon>Mucorales</taxon>
        <taxon>Mucorineae</taxon>
        <taxon>Rhizopodaceae</taxon>
        <taxon>Rhizopus</taxon>
    </lineage>
</organism>
<sequence length="81" mass="8949">MTVYEASAVCRHCKRMSILVIKSKTIDSRDEQKTIAGQIAVCLNDIMKFDGHISSKDEAVVAPPEHLPEQVEATSEKVLHA</sequence>
<keyword evidence="3" id="KW-1185">Reference proteome</keyword>